<keyword evidence="1" id="KW-0040">ANK repeat</keyword>
<dbReference type="EMBL" id="JAHRHY010000002">
    <property type="protein sequence ID" value="KAG9071909.1"/>
    <property type="molecule type" value="Genomic_DNA"/>
</dbReference>
<dbReference type="Gene3D" id="1.25.40.20">
    <property type="entry name" value="Ankyrin repeat-containing domain"/>
    <property type="match status" value="1"/>
</dbReference>
<dbReference type="SMART" id="SM01132">
    <property type="entry name" value="DIL"/>
    <property type="match status" value="1"/>
</dbReference>
<reference evidence="4" key="1">
    <citation type="submission" date="2021-06" db="EMBL/GenBank/DDBJ databases">
        <title>Genome Sequence of Mortierella hyaline Strain SCG-10, a Cold-Adapted, Nitrate-Reducing Fungus Isolated from Soil in Minnesota, USA.</title>
        <authorList>
            <person name="Aldossari N."/>
        </authorList>
    </citation>
    <scope>NUCLEOTIDE SEQUENCE</scope>
    <source>
        <strain evidence="4">SCG-10</strain>
    </source>
</reference>
<feature type="compositionally biased region" description="Polar residues" evidence="2">
    <location>
        <begin position="660"/>
        <end position="674"/>
    </location>
</feature>
<feature type="repeat" description="ANK" evidence="1">
    <location>
        <begin position="319"/>
        <end position="351"/>
    </location>
</feature>
<accession>A0A9P7Y5I9</accession>
<keyword evidence="5" id="KW-1185">Reference proteome</keyword>
<dbReference type="PRINTS" id="PR01415">
    <property type="entry name" value="ANKYRIN"/>
</dbReference>
<evidence type="ECO:0000313" key="5">
    <source>
        <dbReference type="Proteomes" id="UP000707451"/>
    </source>
</evidence>
<dbReference type="AlphaFoldDB" id="A0A9P7Y5I9"/>
<sequence length="976" mass="109024">MHADNDADTVVSSSTEDIKSKHFSHISADSVATTDFGDDDDDNHHRDLHRRSHSGSDSLCSVVTETTEPNVHTDKVSSPITNATSTLSQTPPESLTITTTTPPASTSMLPIQRGEQLDPWGSNPYDQEDLATTLRFQRSKDDVDVNEFDAAEAAEMHDTVTGLASSSTSPTAARAVTSSTSSLSFLGGNAGTDALARLDREFEMLTQGQAIQITTTAASSPLALDFDREQLDDPRGIMERSITDKDKKIKMSKLFSRASSNGDMNRVADMLDNFRDWIDLEAQDEDGTTPLIYAACFGHTEIAFMLLEAGALVDARDKFGWTALVWATNNKHENIVRLLLEQGASTSAQTAKGHTIVDFLRHDPNDNTKIVQIFQEPGRRDSVSSNGSLFRTNNSSLGDDFFYQSGIEGFEEIMAENERRYRMAMDSANAFDVDMADLSLADQPQLDDEGEFEWDRCLPDQMFVFSSKDIKHIIETTITTMEPTRSRSHKPIPAYVLFLAARFAHYFSSPELLEELLEATILAVKNVTKAKPEDMTLTAYWISNTSVLLHFLRKDVGINQATDFHQMRIEALLLDMVQMIVVDAERRIEKILESAMLEHDTIAGMDEVKFQSDWAFLWRGSMSKASSKNNTAKRTSSPLSPNLTSTSTFAGSATSGTSTPNTQRPLARTSSSSMVPLANRPPSPRQRRISPRTITTMLSSLLFVMQTYDIHPDFIHYVLAQLLYYVSTEVFNRMISNKKLLSRSKALQTRLNLSILEDWIRLNNLPPTLHEQFAPLVQLLQLLQVLSLQEDFPTWIETLRKLELLNPTQVKRVVSAYRFEVNEPRLGEEITQYVLQVAADTERMVRRQMMDRKRERPLTMMSMTDVTPAPATATAPATARSSVETVATMTTTASAPAATQQSPAALLTEAEKARARQRQRDQEEEATLLNETRNSKAWLALLIPENLAEREHGIERVFVPIIPEEMMSLLDTYSSS</sequence>
<dbReference type="Proteomes" id="UP000707451">
    <property type="component" value="Unassembled WGS sequence"/>
</dbReference>
<dbReference type="OrthoDB" id="426293at2759"/>
<dbReference type="Pfam" id="PF01843">
    <property type="entry name" value="DIL"/>
    <property type="match status" value="1"/>
</dbReference>
<dbReference type="InterPro" id="IPR002710">
    <property type="entry name" value="Dilute_dom"/>
</dbReference>
<dbReference type="SUPFAM" id="SSF48403">
    <property type="entry name" value="Ankyrin repeat"/>
    <property type="match status" value="1"/>
</dbReference>
<feature type="repeat" description="ANK" evidence="1">
    <location>
        <begin position="286"/>
        <end position="318"/>
    </location>
</feature>
<feature type="compositionally biased region" description="Low complexity" evidence="2">
    <location>
        <begin position="90"/>
        <end position="107"/>
    </location>
</feature>
<dbReference type="InterPro" id="IPR036770">
    <property type="entry name" value="Ankyrin_rpt-contain_sf"/>
</dbReference>
<proteinExistence type="predicted"/>
<feature type="region of interest" description="Disordered" evidence="2">
    <location>
        <begin position="626"/>
        <end position="690"/>
    </location>
</feature>
<comment type="caution">
    <text evidence="4">The sequence shown here is derived from an EMBL/GenBank/DDBJ whole genome shotgun (WGS) entry which is preliminary data.</text>
</comment>
<dbReference type="Pfam" id="PF12796">
    <property type="entry name" value="Ank_2"/>
    <property type="match status" value="1"/>
</dbReference>
<dbReference type="PROSITE" id="PS50297">
    <property type="entry name" value="ANK_REP_REGION"/>
    <property type="match status" value="2"/>
</dbReference>
<feature type="region of interest" description="Disordered" evidence="2">
    <location>
        <begin position="1"/>
        <end position="117"/>
    </location>
</feature>
<dbReference type="PROSITE" id="PS50088">
    <property type="entry name" value="ANK_REPEAT"/>
    <property type="match status" value="2"/>
</dbReference>
<feature type="compositionally biased region" description="Low complexity" evidence="2">
    <location>
        <begin position="635"/>
        <end position="659"/>
    </location>
</feature>
<dbReference type="InterPro" id="IPR052072">
    <property type="entry name" value="Vascular_dev_regulator"/>
</dbReference>
<dbReference type="GO" id="GO:0051020">
    <property type="term" value="F:GTPase binding"/>
    <property type="evidence" value="ECO:0007669"/>
    <property type="project" value="TreeGrafter"/>
</dbReference>
<dbReference type="PANTHER" id="PTHR16027:SF6">
    <property type="entry name" value="DILUTE DOMAIN-CONTAINING PROTEIN"/>
    <property type="match status" value="1"/>
</dbReference>
<evidence type="ECO:0000256" key="2">
    <source>
        <dbReference type="SAM" id="MobiDB-lite"/>
    </source>
</evidence>
<feature type="domain" description="Dilute" evidence="3">
    <location>
        <begin position="518"/>
        <end position="840"/>
    </location>
</feature>
<dbReference type="SMART" id="SM00248">
    <property type="entry name" value="ANK"/>
    <property type="match status" value="2"/>
</dbReference>
<dbReference type="InterPro" id="IPR002110">
    <property type="entry name" value="Ankyrin_rpt"/>
</dbReference>
<gene>
    <name evidence="4" type="ORF">KI688_006128</name>
</gene>
<evidence type="ECO:0000313" key="4">
    <source>
        <dbReference type="EMBL" id="KAG9071909.1"/>
    </source>
</evidence>
<organism evidence="4 5">
    <name type="scientific">Linnemannia hyalina</name>
    <dbReference type="NCBI Taxonomy" id="64524"/>
    <lineage>
        <taxon>Eukaryota</taxon>
        <taxon>Fungi</taxon>
        <taxon>Fungi incertae sedis</taxon>
        <taxon>Mucoromycota</taxon>
        <taxon>Mortierellomycotina</taxon>
        <taxon>Mortierellomycetes</taxon>
        <taxon>Mortierellales</taxon>
        <taxon>Mortierellaceae</taxon>
        <taxon>Linnemannia</taxon>
    </lineage>
</organism>
<evidence type="ECO:0000259" key="3">
    <source>
        <dbReference type="PROSITE" id="PS51126"/>
    </source>
</evidence>
<protein>
    <recommendedName>
        <fullName evidence="3">Dilute domain-containing protein</fullName>
    </recommendedName>
</protein>
<dbReference type="PANTHER" id="PTHR16027">
    <property type="entry name" value="DILUTE DOMAIN-CONTAINING PROTEIN YPR089W"/>
    <property type="match status" value="1"/>
</dbReference>
<name>A0A9P7Y5I9_9FUNG</name>
<feature type="compositionally biased region" description="Polar residues" evidence="2">
    <location>
        <begin position="61"/>
        <end position="89"/>
    </location>
</feature>
<dbReference type="PROSITE" id="PS51126">
    <property type="entry name" value="DILUTE"/>
    <property type="match status" value="1"/>
</dbReference>
<evidence type="ECO:0000256" key="1">
    <source>
        <dbReference type="PROSITE-ProRule" id="PRU00023"/>
    </source>
</evidence>